<keyword evidence="6" id="KW-1133">Transmembrane helix</keyword>
<feature type="transmembrane region" description="Helical" evidence="6">
    <location>
        <begin position="392"/>
        <end position="416"/>
    </location>
</feature>
<dbReference type="Proteomes" id="UP000470010">
    <property type="component" value="Unassembled WGS sequence"/>
</dbReference>
<comment type="caution">
    <text evidence="8">The sequence shown here is derived from an EMBL/GenBank/DDBJ whole genome shotgun (WGS) entry which is preliminary data.</text>
</comment>
<keyword evidence="4" id="KW-0067">ATP-binding</keyword>
<evidence type="ECO:0000256" key="1">
    <source>
        <dbReference type="ARBA" id="ARBA00022679"/>
    </source>
</evidence>
<evidence type="ECO:0000256" key="3">
    <source>
        <dbReference type="ARBA" id="ARBA00022777"/>
    </source>
</evidence>
<evidence type="ECO:0000256" key="4">
    <source>
        <dbReference type="ARBA" id="ARBA00022840"/>
    </source>
</evidence>
<feature type="transmembrane region" description="Helical" evidence="6">
    <location>
        <begin position="512"/>
        <end position="536"/>
    </location>
</feature>
<keyword evidence="6" id="KW-0472">Membrane</keyword>
<name>A0A7K0G9C0_9ACTN</name>
<feature type="transmembrane region" description="Helical" evidence="6">
    <location>
        <begin position="624"/>
        <end position="647"/>
    </location>
</feature>
<keyword evidence="2" id="KW-0547">Nucleotide-binding</keyword>
<feature type="transmembrane region" description="Helical" evidence="6">
    <location>
        <begin position="457"/>
        <end position="476"/>
    </location>
</feature>
<dbReference type="CDD" id="cd14014">
    <property type="entry name" value="STKc_PknB_like"/>
    <property type="match status" value="1"/>
</dbReference>
<dbReference type="InterPro" id="IPR008271">
    <property type="entry name" value="Ser/Thr_kinase_AS"/>
</dbReference>
<feature type="compositionally biased region" description="Low complexity" evidence="5">
    <location>
        <begin position="40"/>
        <end position="66"/>
    </location>
</feature>
<feature type="region of interest" description="Disordered" evidence="5">
    <location>
        <begin position="26"/>
        <end position="66"/>
    </location>
</feature>
<feature type="transmembrane region" description="Helical" evidence="6">
    <location>
        <begin position="422"/>
        <end position="450"/>
    </location>
</feature>
<dbReference type="EMBL" id="VTFZ01000005">
    <property type="protein sequence ID" value="MRX79954.1"/>
    <property type="molecule type" value="Genomic_DNA"/>
</dbReference>
<dbReference type="Pfam" id="PF00069">
    <property type="entry name" value="Pkinase"/>
    <property type="match status" value="1"/>
</dbReference>
<dbReference type="PANTHER" id="PTHR43289:SF34">
    <property type="entry name" value="SERINE_THREONINE-PROTEIN KINASE YBDM-RELATED"/>
    <property type="match status" value="1"/>
</dbReference>
<reference evidence="9" key="1">
    <citation type="submission" date="2019-08" db="EMBL/GenBank/DDBJ databases">
        <title>Arthrobacter sp. nov., isolated from plateau pika and Tibetan wild ass.</title>
        <authorList>
            <person name="Ge Y."/>
        </authorList>
    </citation>
    <scope>NUCLEOTIDE SEQUENCE [LARGE SCALE GENOMIC DNA]</scope>
    <source>
        <strain evidence="9">HF-1365</strain>
    </source>
</reference>
<organism evidence="8 9">
    <name type="scientific">Enorma shizhengliae</name>
    <dbReference type="NCBI Taxonomy" id="2606615"/>
    <lineage>
        <taxon>Bacteria</taxon>
        <taxon>Bacillati</taxon>
        <taxon>Actinomycetota</taxon>
        <taxon>Coriobacteriia</taxon>
        <taxon>Coriobacteriales</taxon>
        <taxon>Coriobacteriaceae</taxon>
        <taxon>Enorma</taxon>
    </lineage>
</organism>
<feature type="transmembrane region" description="Helical" evidence="6">
    <location>
        <begin position="590"/>
        <end position="612"/>
    </location>
</feature>
<protein>
    <submittedName>
        <fullName evidence="8">Protein kinase</fullName>
    </submittedName>
</protein>
<dbReference type="PANTHER" id="PTHR43289">
    <property type="entry name" value="MITOGEN-ACTIVATED PROTEIN KINASE KINASE KINASE 20-RELATED"/>
    <property type="match status" value="1"/>
</dbReference>
<dbReference type="Gene3D" id="1.10.510.10">
    <property type="entry name" value="Transferase(Phosphotransferase) domain 1"/>
    <property type="match status" value="1"/>
</dbReference>
<evidence type="ECO:0000256" key="2">
    <source>
        <dbReference type="ARBA" id="ARBA00022741"/>
    </source>
</evidence>
<dbReference type="SMART" id="SM00220">
    <property type="entry name" value="S_TKc"/>
    <property type="match status" value="1"/>
</dbReference>
<keyword evidence="1" id="KW-0808">Transferase</keyword>
<gene>
    <name evidence="8" type="ORF">GJE22_05015</name>
</gene>
<dbReference type="PROSITE" id="PS50011">
    <property type="entry name" value="PROTEIN_KINASE_DOM"/>
    <property type="match status" value="1"/>
</dbReference>
<evidence type="ECO:0000313" key="8">
    <source>
        <dbReference type="EMBL" id="MRX79954.1"/>
    </source>
</evidence>
<feature type="transmembrane region" description="Helical" evidence="6">
    <location>
        <begin position="556"/>
        <end position="578"/>
    </location>
</feature>
<dbReference type="PROSITE" id="PS00108">
    <property type="entry name" value="PROTEIN_KINASE_ST"/>
    <property type="match status" value="1"/>
</dbReference>
<keyword evidence="9" id="KW-1185">Reference proteome</keyword>
<feature type="transmembrane region" description="Helical" evidence="6">
    <location>
        <begin position="482"/>
        <end position="500"/>
    </location>
</feature>
<dbReference type="GO" id="GO:0004674">
    <property type="term" value="F:protein serine/threonine kinase activity"/>
    <property type="evidence" value="ECO:0007669"/>
    <property type="project" value="TreeGrafter"/>
</dbReference>
<dbReference type="AlphaFoldDB" id="A0A7K0G9C0"/>
<evidence type="ECO:0000259" key="7">
    <source>
        <dbReference type="PROSITE" id="PS50011"/>
    </source>
</evidence>
<evidence type="ECO:0000313" key="9">
    <source>
        <dbReference type="Proteomes" id="UP000470010"/>
    </source>
</evidence>
<sequence>MSHGKMCAKAYRTHITNAPRMAMPLFSQHTRPPRGASPHSAAPRPAMPGRAAATRRAPAPQPAPGATASALLKRYRPIETRATGGFGSVEVCLDARLQRRVAIKRIPLAAPFEVASNDARADALAEARTASLLQHPNIVTVIDFTYDSAYAYLVMEYVDGMSLEEFLATVDGNSLTYDECACIADALAQALSYAHENGVLHLDIKPANVLIDRSGHVKLADFGMATLTSAAGFGGARGGTIGYMPPEQLRGDAVDERSDVFALAAVLYESLCATAPFRAGTPADSLKRIDKGVIVPSGLLPDIPANSEEALLCALSPEPSERMASIADFSDWFLPHLGDAREGRKSLARMIEKLTADDEGDSGETEATGQRRVWELDPAEGYLGSRTPRARALATSVIGGVGTAICCALILITLGLDIQASVLAAIAIGAAGGIAPQIGSALVATGFLMMIMSTTNLIAVLPAAAVLCAIFIGWWYTWGRTLGAASVALVCIMALGAATGDPLVLAGPVAAFAGYFLPAVPAAISCSLGVALSRWLDLAIENGGALESAAAFASLADAPFLAGLALIAATAAATSAALSRHARNMRDSRGGGMLGIACALAGIMVVLLLCLANPMEIASVDTASIAKILGAGALSSIIIGICVYLLGYRKDIPEGDRS</sequence>
<feature type="domain" description="Protein kinase" evidence="7">
    <location>
        <begin position="75"/>
        <end position="334"/>
    </location>
</feature>
<evidence type="ECO:0000256" key="5">
    <source>
        <dbReference type="SAM" id="MobiDB-lite"/>
    </source>
</evidence>
<keyword evidence="3 8" id="KW-0418">Kinase</keyword>
<dbReference type="SUPFAM" id="SSF56112">
    <property type="entry name" value="Protein kinase-like (PK-like)"/>
    <property type="match status" value="1"/>
</dbReference>
<evidence type="ECO:0000256" key="6">
    <source>
        <dbReference type="SAM" id="Phobius"/>
    </source>
</evidence>
<dbReference type="InterPro" id="IPR011009">
    <property type="entry name" value="Kinase-like_dom_sf"/>
</dbReference>
<proteinExistence type="predicted"/>
<dbReference type="InterPro" id="IPR000719">
    <property type="entry name" value="Prot_kinase_dom"/>
</dbReference>
<accession>A0A7K0G9C0</accession>
<dbReference type="GO" id="GO:0005524">
    <property type="term" value="F:ATP binding"/>
    <property type="evidence" value="ECO:0007669"/>
    <property type="project" value="UniProtKB-KW"/>
</dbReference>
<keyword evidence="6" id="KW-0812">Transmembrane</keyword>